<dbReference type="PROSITE" id="PS00028">
    <property type="entry name" value="ZINC_FINGER_C2H2_1"/>
    <property type="match status" value="2"/>
</dbReference>
<sequence length="891" mass="96491">MGRNTPSKEEVMEGRPHTPVSALSQAFPPDIHDLAATLPLDLSGAGTPVGTTLTPSRPVFDPHSPFVAKRMETPSHMFPPASVDHRLRARLFGQGMDGGFLVSPMTEGIHSTVRRHMTHSSLSHTMPMEPRIYDDCQDDPFGEETMQSLGWTRQPVSTPATEDTPMFEAGVGLGVTLTNGNGSRVQSPVKISTPSKYPSALGAGPAPSLRRRPMLAEITIDATPFGSGTAGSSADRETQLSATAVRTSVQVPHDIALPSPTQHVIYHQSYVPGSQIANVKAPLNLSQVPRRARANRSVMSRSLSMNNAFDGPTASALTHEPLNRLPSRNISDSSFASFSTTACNNAEASPHLFPVGSGKTIYTGRRSQHLDSRMEPPPPHSAPSTSLPLEQQQQQQQQQQQRSVSSYSQSSRNALDTPALECSLESPAISTFAQSPWLTTPGLSHDGATFAQGTYYFSQEPHPVPTGLAIQLPPASQAPVGSMVRQDIHFAGCVSQGSAIQPPGIRVITPVYGEISHYGHYSSYPPPTMFAPSPNMPYMPYQLHPPAYLAVNAATITDPRNVQHVAPTGVLQDNISARHVSTPFASCSSGDDMGKGSNATPMARSISHGYTPVIQHHSQEYLYSTNLAATTDVNPYSFSLQDSAAVTALTNRTHPQCPSVPLTSIGEEVESSQPGSFKVQRMRYPAIGKRLRPGPRPKQKKNNASSSAQTSPEIQAALSNETLQEVAAPPEPKVEEKVPDQTIRSPTSPLKEVSAAAPKRHHPYVGTSTLTKEFLESCYTCFMMIEDGAGPLPCKRYRCNIDNCGRIFPRKSAIQSHVQTHLEDKPYVCTEPDCNAAFVRQHDLRRHIRIHSGTKPFQCPCGKGFARGDALMRHRQRGICSGRLLTQQEAL</sequence>
<dbReference type="PANTHER" id="PTHR14003">
    <property type="entry name" value="TRANSCRIPTIONAL REPRESSOR PROTEIN YY"/>
    <property type="match status" value="1"/>
</dbReference>
<dbReference type="InterPro" id="IPR036236">
    <property type="entry name" value="Znf_C2H2_sf"/>
</dbReference>
<feature type="domain" description="C2H2-type" evidence="9">
    <location>
        <begin position="797"/>
        <end position="826"/>
    </location>
</feature>
<evidence type="ECO:0000256" key="3">
    <source>
        <dbReference type="ARBA" id="ARBA00022771"/>
    </source>
</evidence>
<dbReference type="SUPFAM" id="SSF57667">
    <property type="entry name" value="beta-beta-alpha zinc fingers"/>
    <property type="match status" value="2"/>
</dbReference>
<feature type="compositionally biased region" description="Polar residues" evidence="8">
    <location>
        <begin position="184"/>
        <end position="196"/>
    </location>
</feature>
<evidence type="ECO:0000256" key="1">
    <source>
        <dbReference type="ARBA" id="ARBA00022723"/>
    </source>
</evidence>
<dbReference type="Gene3D" id="3.30.160.60">
    <property type="entry name" value="Classic Zinc Finger"/>
    <property type="match status" value="3"/>
</dbReference>
<feature type="compositionally biased region" description="Polar residues" evidence="8">
    <location>
        <begin position="702"/>
        <end position="713"/>
    </location>
</feature>
<evidence type="ECO:0000256" key="4">
    <source>
        <dbReference type="ARBA" id="ARBA00022833"/>
    </source>
</evidence>
<feature type="compositionally biased region" description="Basic and acidic residues" evidence="8">
    <location>
        <begin position="1"/>
        <end position="16"/>
    </location>
</feature>
<organism evidence="10 11">
    <name type="scientific">Naganishia liquefaciens</name>
    <dbReference type="NCBI Taxonomy" id="104408"/>
    <lineage>
        <taxon>Eukaryota</taxon>
        <taxon>Fungi</taxon>
        <taxon>Dikarya</taxon>
        <taxon>Basidiomycota</taxon>
        <taxon>Agaricomycotina</taxon>
        <taxon>Tremellomycetes</taxon>
        <taxon>Filobasidiales</taxon>
        <taxon>Filobasidiaceae</taxon>
        <taxon>Naganishia</taxon>
    </lineage>
</organism>
<feature type="region of interest" description="Disordered" evidence="8">
    <location>
        <begin position="184"/>
        <end position="208"/>
    </location>
</feature>
<dbReference type="AlphaFoldDB" id="A0A8H3TSX4"/>
<dbReference type="SMART" id="SM00355">
    <property type="entry name" value="ZnF_C2H2"/>
    <property type="match status" value="2"/>
</dbReference>
<evidence type="ECO:0000313" key="11">
    <source>
        <dbReference type="Proteomes" id="UP000620104"/>
    </source>
</evidence>
<accession>A0A8H3TSX4</accession>
<evidence type="ECO:0000256" key="7">
    <source>
        <dbReference type="PROSITE-ProRule" id="PRU00042"/>
    </source>
</evidence>
<keyword evidence="2" id="KW-0677">Repeat</keyword>
<protein>
    <recommendedName>
        <fullName evidence="9">C2H2-type domain-containing protein</fullName>
    </recommendedName>
</protein>
<dbReference type="PROSITE" id="PS50157">
    <property type="entry name" value="ZINC_FINGER_C2H2_2"/>
    <property type="match status" value="2"/>
</dbReference>
<evidence type="ECO:0000313" key="10">
    <source>
        <dbReference type="EMBL" id="GHJ85654.1"/>
    </source>
</evidence>
<feature type="region of interest" description="Disordered" evidence="8">
    <location>
        <begin position="660"/>
        <end position="713"/>
    </location>
</feature>
<evidence type="ECO:0000256" key="6">
    <source>
        <dbReference type="ARBA" id="ARBA00023163"/>
    </source>
</evidence>
<feature type="region of interest" description="Disordered" evidence="8">
    <location>
        <begin position="725"/>
        <end position="756"/>
    </location>
</feature>
<dbReference type="EMBL" id="BLZA01000013">
    <property type="protein sequence ID" value="GHJ85654.1"/>
    <property type="molecule type" value="Genomic_DNA"/>
</dbReference>
<keyword evidence="1" id="KW-0479">Metal-binding</keyword>
<name>A0A8H3TSX4_9TREE</name>
<reference evidence="10" key="1">
    <citation type="submission" date="2020-07" db="EMBL/GenBank/DDBJ databases">
        <title>Draft Genome Sequence of a Deep-Sea Yeast, Naganishia (Cryptococcus) liquefaciens strain N6.</title>
        <authorList>
            <person name="Han Y.W."/>
            <person name="Kajitani R."/>
            <person name="Morimoto H."/>
            <person name="Parhat M."/>
            <person name="Tsubouchi H."/>
            <person name="Bakenova O."/>
            <person name="Ogata M."/>
            <person name="Argunhan B."/>
            <person name="Aoki R."/>
            <person name="Kajiwara S."/>
            <person name="Itoh T."/>
            <person name="Iwasaki H."/>
        </authorList>
    </citation>
    <scope>NUCLEOTIDE SEQUENCE</scope>
    <source>
        <strain evidence="10">N6</strain>
    </source>
</reference>
<feature type="region of interest" description="Disordered" evidence="8">
    <location>
        <begin position="1"/>
        <end position="25"/>
    </location>
</feature>
<dbReference type="Pfam" id="PF00096">
    <property type="entry name" value="zf-C2H2"/>
    <property type="match status" value="2"/>
</dbReference>
<keyword evidence="4" id="KW-0862">Zinc</keyword>
<evidence type="ECO:0000256" key="5">
    <source>
        <dbReference type="ARBA" id="ARBA00023015"/>
    </source>
</evidence>
<dbReference type="GO" id="GO:0000981">
    <property type="term" value="F:DNA-binding transcription factor activity, RNA polymerase II-specific"/>
    <property type="evidence" value="ECO:0007669"/>
    <property type="project" value="TreeGrafter"/>
</dbReference>
<dbReference type="PANTHER" id="PTHR14003:SF19">
    <property type="entry name" value="YY2 TRANSCRIPTION FACTOR"/>
    <property type="match status" value="1"/>
</dbReference>
<dbReference type="GO" id="GO:0000785">
    <property type="term" value="C:chromatin"/>
    <property type="evidence" value="ECO:0007669"/>
    <property type="project" value="TreeGrafter"/>
</dbReference>
<feature type="compositionally biased region" description="Basic residues" evidence="8">
    <location>
        <begin position="689"/>
        <end position="701"/>
    </location>
</feature>
<feature type="compositionally biased region" description="Low complexity" evidence="8">
    <location>
        <begin position="391"/>
        <end position="411"/>
    </location>
</feature>
<feature type="region of interest" description="Disordered" evidence="8">
    <location>
        <begin position="347"/>
        <end position="416"/>
    </location>
</feature>
<feature type="domain" description="C2H2-type" evidence="9">
    <location>
        <begin position="827"/>
        <end position="856"/>
    </location>
</feature>
<dbReference type="Proteomes" id="UP000620104">
    <property type="component" value="Unassembled WGS sequence"/>
</dbReference>
<dbReference type="InterPro" id="IPR013087">
    <property type="entry name" value="Znf_C2H2_type"/>
</dbReference>
<dbReference type="FunFam" id="3.30.160.60:FF:000032">
    <property type="entry name" value="Krueppel-like factor 4"/>
    <property type="match status" value="1"/>
</dbReference>
<evidence type="ECO:0000256" key="8">
    <source>
        <dbReference type="SAM" id="MobiDB-lite"/>
    </source>
</evidence>
<keyword evidence="6" id="KW-0804">Transcription</keyword>
<keyword evidence="5" id="KW-0805">Transcription regulation</keyword>
<dbReference type="GO" id="GO:0000978">
    <property type="term" value="F:RNA polymerase II cis-regulatory region sequence-specific DNA binding"/>
    <property type="evidence" value="ECO:0007669"/>
    <property type="project" value="TreeGrafter"/>
</dbReference>
<dbReference type="OrthoDB" id="8922241at2759"/>
<evidence type="ECO:0000259" key="9">
    <source>
        <dbReference type="PROSITE" id="PS50157"/>
    </source>
</evidence>
<comment type="caution">
    <text evidence="10">The sequence shown here is derived from an EMBL/GenBank/DDBJ whole genome shotgun (WGS) entry which is preliminary data.</text>
</comment>
<gene>
    <name evidence="10" type="ORF">NliqN6_2056</name>
</gene>
<proteinExistence type="predicted"/>
<keyword evidence="11" id="KW-1185">Reference proteome</keyword>
<evidence type="ECO:0000256" key="2">
    <source>
        <dbReference type="ARBA" id="ARBA00022737"/>
    </source>
</evidence>
<dbReference type="GO" id="GO:0031519">
    <property type="term" value="C:PcG protein complex"/>
    <property type="evidence" value="ECO:0007669"/>
    <property type="project" value="TreeGrafter"/>
</dbReference>
<keyword evidence="3 7" id="KW-0863">Zinc-finger</keyword>
<dbReference type="GO" id="GO:0005667">
    <property type="term" value="C:transcription regulator complex"/>
    <property type="evidence" value="ECO:0007669"/>
    <property type="project" value="TreeGrafter"/>
</dbReference>
<dbReference type="GO" id="GO:0008270">
    <property type="term" value="F:zinc ion binding"/>
    <property type="evidence" value="ECO:0007669"/>
    <property type="project" value="UniProtKB-KW"/>
</dbReference>